<feature type="compositionally biased region" description="Polar residues" evidence="1">
    <location>
        <begin position="709"/>
        <end position="725"/>
    </location>
</feature>
<proteinExistence type="predicted"/>
<keyword evidence="3" id="KW-1185">Reference proteome</keyword>
<evidence type="ECO:0000313" key="2">
    <source>
        <dbReference type="EMBL" id="CAH1154142.1"/>
    </source>
</evidence>
<dbReference type="OrthoDB" id="6764048at2759"/>
<feature type="compositionally biased region" description="Basic and acidic residues" evidence="1">
    <location>
        <begin position="57"/>
        <end position="87"/>
    </location>
</feature>
<evidence type="ECO:0000313" key="3">
    <source>
        <dbReference type="Proteomes" id="UP001153737"/>
    </source>
</evidence>
<feature type="region of interest" description="Disordered" evidence="1">
    <location>
        <begin position="1"/>
        <end position="327"/>
    </location>
</feature>
<feature type="compositionally biased region" description="Basic and acidic residues" evidence="1">
    <location>
        <begin position="95"/>
        <end position="116"/>
    </location>
</feature>
<feature type="compositionally biased region" description="Polar residues" evidence="1">
    <location>
        <begin position="464"/>
        <end position="480"/>
    </location>
</feature>
<reference evidence="2" key="2">
    <citation type="submission" date="2022-10" db="EMBL/GenBank/DDBJ databases">
        <authorList>
            <consortium name="ENA_rothamsted_submissions"/>
            <consortium name="culmorum"/>
            <person name="King R."/>
        </authorList>
    </citation>
    <scope>NUCLEOTIDE SEQUENCE</scope>
</reference>
<feature type="compositionally biased region" description="Basic residues" evidence="1">
    <location>
        <begin position="117"/>
        <end position="127"/>
    </location>
</feature>
<dbReference type="Proteomes" id="UP001153737">
    <property type="component" value="Chromosome 15"/>
</dbReference>
<feature type="compositionally biased region" description="Basic and acidic residues" evidence="1">
    <location>
        <begin position="17"/>
        <end position="39"/>
    </location>
</feature>
<feature type="compositionally biased region" description="Low complexity" evidence="1">
    <location>
        <begin position="556"/>
        <end position="590"/>
    </location>
</feature>
<feature type="compositionally biased region" description="Basic and acidic residues" evidence="1">
    <location>
        <begin position="529"/>
        <end position="544"/>
    </location>
</feature>
<evidence type="ECO:0000256" key="1">
    <source>
        <dbReference type="SAM" id="MobiDB-lite"/>
    </source>
</evidence>
<reference evidence="2" key="1">
    <citation type="submission" date="2022-01" db="EMBL/GenBank/DDBJ databases">
        <authorList>
            <person name="King R."/>
        </authorList>
    </citation>
    <scope>NUCLEOTIDE SEQUENCE</scope>
</reference>
<feature type="compositionally biased region" description="Basic and acidic residues" evidence="1">
    <location>
        <begin position="752"/>
        <end position="765"/>
    </location>
</feature>
<feature type="compositionally biased region" description="Basic and acidic residues" evidence="1">
    <location>
        <begin position="389"/>
        <end position="411"/>
    </location>
</feature>
<protein>
    <submittedName>
        <fullName evidence="2">Uncharacterized protein</fullName>
    </submittedName>
</protein>
<organism evidence="2 3">
    <name type="scientific">Phaedon cochleariae</name>
    <name type="common">Mustard beetle</name>
    <dbReference type="NCBI Taxonomy" id="80249"/>
    <lineage>
        <taxon>Eukaryota</taxon>
        <taxon>Metazoa</taxon>
        <taxon>Ecdysozoa</taxon>
        <taxon>Arthropoda</taxon>
        <taxon>Hexapoda</taxon>
        <taxon>Insecta</taxon>
        <taxon>Pterygota</taxon>
        <taxon>Neoptera</taxon>
        <taxon>Endopterygota</taxon>
        <taxon>Coleoptera</taxon>
        <taxon>Polyphaga</taxon>
        <taxon>Cucujiformia</taxon>
        <taxon>Chrysomeloidea</taxon>
        <taxon>Chrysomelidae</taxon>
        <taxon>Chrysomelinae</taxon>
        <taxon>Chrysomelini</taxon>
        <taxon>Phaedon</taxon>
    </lineage>
</organism>
<name>A0A9P0GR99_PHACE</name>
<feature type="compositionally biased region" description="Basic and acidic residues" evidence="1">
    <location>
        <begin position="266"/>
        <end position="275"/>
    </location>
</feature>
<dbReference type="EMBL" id="OU896721">
    <property type="protein sequence ID" value="CAH1154142.1"/>
    <property type="molecule type" value="Genomic_DNA"/>
</dbReference>
<gene>
    <name evidence="2" type="ORF">PHAECO_LOCUS4680</name>
</gene>
<feature type="compositionally biased region" description="Basic and acidic residues" evidence="1">
    <location>
        <begin position="134"/>
        <end position="155"/>
    </location>
</feature>
<dbReference type="AlphaFoldDB" id="A0A9P0GR99"/>
<feature type="compositionally biased region" description="Basic and acidic residues" evidence="1">
    <location>
        <begin position="191"/>
        <end position="244"/>
    </location>
</feature>
<sequence>MGARQSKRSVDITTTPKKGEGEVIAEGEGKLEKIGDADIKATTNGAVPHIEIEEKDENEKDAAAEKDTKEEVKENGLSESEDAKTPDAEQSEENVTEKTPESGNETKIEDTPETKKQKEKNKKKKWSFRSISFSKKDKQKPSKDSDKNGDVKEVAEENPEEIATSPSVESPKSEEPKSAEAVTNGNASAEEIAKPVEAKILPEESAKAPEEPKPDEPKPAPVEEPKPAVVEEPKVPEPVVEKSVESAPSPAKEQEEPQPVEPPTPEETKEVRNEEVPPPLPSSNPPSSVTVFAESTKADALAADQVPVLEPSIAESPPRAASSPIAKAVSEPLPVVETLEESLPEKVPETLLVHSDTTVPKDIGTRETEQEPVTVPSPVQVLEETVEETLPKTPEKKEIRPELPLEEKSELPGETITSLVEQKPDEETPKSPITSKTILPEEQTTKEYTSEAALDSPIKDHANTPESSEICTNISQSSKTVTDEPATVIPEVVSESQEMPTESEPEELKPHKSNPASVETIPSPQPLEDTPKESLESVEAKSEIISEPSSIALEQPESLPDLPKSPDLSSESLPSLPEPVSELEPMSLPPVESVPDPIATDCASELSLPDPIVTDCTSELPPPEAVATDCAGASELSPPEAVATDCAPELSPPEAVATDRASELPLPEAVATDRASELSPPEAVAIDRASELSPPEAVATDCARASELSPPSDSPVLTNGSTNGLPSPKEVAVTARKSIEGPIKQVLAEPTNEVRQEEGEKKDSPVEAAAVEE</sequence>
<accession>A0A9P0GR99</accession>
<feature type="region of interest" description="Disordered" evidence="1">
    <location>
        <begin position="341"/>
        <end position="773"/>
    </location>
</feature>